<dbReference type="Proteomes" id="UP000266861">
    <property type="component" value="Unassembled WGS sequence"/>
</dbReference>
<dbReference type="EMBL" id="PQFF01000135">
    <property type="protein sequence ID" value="RHZ79575.1"/>
    <property type="molecule type" value="Genomic_DNA"/>
</dbReference>
<dbReference type="OrthoDB" id="2447694at2759"/>
<evidence type="ECO:0000313" key="2">
    <source>
        <dbReference type="Proteomes" id="UP000266861"/>
    </source>
</evidence>
<organism evidence="1 2">
    <name type="scientific">Diversispora epigaea</name>
    <dbReference type="NCBI Taxonomy" id="1348612"/>
    <lineage>
        <taxon>Eukaryota</taxon>
        <taxon>Fungi</taxon>
        <taxon>Fungi incertae sedis</taxon>
        <taxon>Mucoromycota</taxon>
        <taxon>Glomeromycotina</taxon>
        <taxon>Glomeromycetes</taxon>
        <taxon>Diversisporales</taxon>
        <taxon>Diversisporaceae</taxon>
        <taxon>Diversispora</taxon>
    </lineage>
</organism>
<gene>
    <name evidence="1" type="ORF">Glove_144g164</name>
</gene>
<comment type="caution">
    <text evidence="1">The sequence shown here is derived from an EMBL/GenBank/DDBJ whole genome shotgun (WGS) entry which is preliminary data.</text>
</comment>
<sequence>MEVHYREYLIKKEGILSSCNFTREDLLSTLDKLNNDTERTLAQYLNQVIINDKLKFNRDPLLMNFRFSVLDKEVTVKTEFSMRINIYRESQISAEILACALTNFNSVKSPTAGESFPPDNLIVTISRFPSDNEKITRYGYDYANKDHRRLILDLLLRLKECAQDITEFDIAIYRSHIGKEKITRYPPAK</sequence>
<evidence type="ECO:0000313" key="1">
    <source>
        <dbReference type="EMBL" id="RHZ79575.1"/>
    </source>
</evidence>
<accession>A0A397IU89</accession>
<protein>
    <submittedName>
        <fullName evidence="1">Uncharacterized protein</fullName>
    </submittedName>
</protein>
<proteinExistence type="predicted"/>
<name>A0A397IU89_9GLOM</name>
<reference evidence="1 2" key="1">
    <citation type="submission" date="2018-08" db="EMBL/GenBank/DDBJ databases">
        <title>Genome and evolution of the arbuscular mycorrhizal fungus Diversispora epigaea (formerly Glomus versiforme) and its bacterial endosymbionts.</title>
        <authorList>
            <person name="Sun X."/>
            <person name="Fei Z."/>
            <person name="Harrison M."/>
        </authorList>
    </citation>
    <scope>NUCLEOTIDE SEQUENCE [LARGE SCALE GENOMIC DNA]</scope>
    <source>
        <strain evidence="1 2">IT104</strain>
    </source>
</reference>
<keyword evidence="2" id="KW-1185">Reference proteome</keyword>
<dbReference type="AlphaFoldDB" id="A0A397IU89"/>